<dbReference type="EMBL" id="BT068329">
    <property type="protein sequence ID" value="ACN35226.1"/>
    <property type="molecule type" value="mRNA"/>
</dbReference>
<name>B4FI98_MAIZE</name>
<evidence type="ECO:0000313" key="2">
    <source>
        <dbReference type="EMBL" id="ACF81841.1"/>
    </source>
</evidence>
<feature type="region of interest" description="Disordered" evidence="1">
    <location>
        <begin position="64"/>
        <end position="112"/>
    </location>
</feature>
<feature type="compositionally biased region" description="Basic and acidic residues" evidence="1">
    <location>
        <begin position="103"/>
        <end position="112"/>
    </location>
</feature>
<organism evidence="2">
    <name type="scientific">Zea mays</name>
    <name type="common">Maize</name>
    <dbReference type="NCBI Taxonomy" id="4577"/>
    <lineage>
        <taxon>Eukaryota</taxon>
        <taxon>Viridiplantae</taxon>
        <taxon>Streptophyta</taxon>
        <taxon>Embryophyta</taxon>
        <taxon>Tracheophyta</taxon>
        <taxon>Spermatophyta</taxon>
        <taxon>Magnoliopsida</taxon>
        <taxon>Liliopsida</taxon>
        <taxon>Poales</taxon>
        <taxon>Poaceae</taxon>
        <taxon>PACMAD clade</taxon>
        <taxon>Panicoideae</taxon>
        <taxon>Andropogonodae</taxon>
        <taxon>Andropogoneae</taxon>
        <taxon>Tripsacinae</taxon>
        <taxon>Zea</taxon>
    </lineage>
</organism>
<dbReference type="AlphaFoldDB" id="B4FI98"/>
<proteinExistence type="evidence at transcript level"/>
<protein>
    <submittedName>
        <fullName evidence="2">Uncharacterized protein</fullName>
    </submittedName>
</protein>
<sequence>MALLASRLPAALDSSFLQWRIPPAATNQRPRILVNQLPRILHPPPHRGGSSTLLVNQRLWSSPTRILAPPTPPRASLAPRARAGQRTALAPLKITPSPRSWRRRDCVGRRRP</sequence>
<dbReference type="EMBL" id="BT061580">
    <property type="protein sequence ID" value="ACN26277.1"/>
    <property type="molecule type" value="mRNA"/>
</dbReference>
<accession>B4FI98</accession>
<reference evidence="2" key="1">
    <citation type="journal article" date="2009" name="PLoS Genet.">
        <title>Sequencing, mapping, and analysis of 27,455 maize full-length cDNAs.</title>
        <authorList>
            <person name="Soderlund C."/>
            <person name="Descour A."/>
            <person name="Kudrna D."/>
            <person name="Bomhoff M."/>
            <person name="Boyd L."/>
            <person name="Currie J."/>
            <person name="Angelova A."/>
            <person name="Collura K."/>
            <person name="Wissotski M."/>
            <person name="Ashley E."/>
            <person name="Morrow D."/>
            <person name="Fernandes J."/>
            <person name="Walbot V."/>
            <person name="Yu Y."/>
        </authorList>
    </citation>
    <scope>NUCLEOTIDE SEQUENCE</scope>
    <source>
        <strain evidence="2">B73</strain>
    </source>
</reference>
<dbReference type="EMBL" id="BT036836">
    <property type="protein sequence ID" value="ACF81841.1"/>
    <property type="molecule type" value="mRNA"/>
</dbReference>
<evidence type="ECO:0000256" key="1">
    <source>
        <dbReference type="SAM" id="MobiDB-lite"/>
    </source>
</evidence>